<organism evidence="1 2">
    <name type="scientific">Trichonephila clavipes</name>
    <name type="common">Golden silk orbweaver</name>
    <name type="synonym">Nephila clavipes</name>
    <dbReference type="NCBI Taxonomy" id="2585209"/>
    <lineage>
        <taxon>Eukaryota</taxon>
        <taxon>Metazoa</taxon>
        <taxon>Ecdysozoa</taxon>
        <taxon>Arthropoda</taxon>
        <taxon>Chelicerata</taxon>
        <taxon>Arachnida</taxon>
        <taxon>Araneae</taxon>
        <taxon>Araneomorphae</taxon>
        <taxon>Entelegynae</taxon>
        <taxon>Araneoidea</taxon>
        <taxon>Nephilidae</taxon>
        <taxon>Trichonephila</taxon>
    </lineage>
</organism>
<protein>
    <submittedName>
        <fullName evidence="1">PiggyBac transposable element-derived protein 4</fullName>
    </submittedName>
</protein>
<name>A0A8X6WAD6_TRICX</name>
<comment type="caution">
    <text evidence="1">The sequence shown here is derived from an EMBL/GenBank/DDBJ whole genome shotgun (WGS) entry which is preliminary data.</text>
</comment>
<dbReference type="AlphaFoldDB" id="A0A8X6WAD6"/>
<keyword evidence="2" id="KW-1185">Reference proteome</keyword>
<reference evidence="1" key="1">
    <citation type="submission" date="2020-08" db="EMBL/GenBank/DDBJ databases">
        <title>Multicomponent nature underlies the extraordinary mechanical properties of spider dragline silk.</title>
        <authorList>
            <person name="Kono N."/>
            <person name="Nakamura H."/>
            <person name="Mori M."/>
            <person name="Yoshida Y."/>
            <person name="Ohtoshi R."/>
            <person name="Malay A.D."/>
            <person name="Moran D.A.P."/>
            <person name="Tomita M."/>
            <person name="Numata K."/>
            <person name="Arakawa K."/>
        </authorList>
    </citation>
    <scope>NUCLEOTIDE SEQUENCE</scope>
</reference>
<dbReference type="Proteomes" id="UP000887159">
    <property type="component" value="Unassembled WGS sequence"/>
</dbReference>
<accession>A0A8X6WAD6</accession>
<sequence length="177" mass="20723">MHKQQKDCIAKGTYKEMHRTNGCFLVCISEFDMDKATVSNKFSFMHGTKYVGYRSKGSEYPVGSSSYSLSHYAPFRGLWKDYFPPTKSYKIRLWEAQFHYNILMLLLERFILWQMNKKNRNLDQLTFRVALACQLIDGYSSRKRKRRPASFQVKKCAVPDDVRLASVVNHVPKMVSN</sequence>
<proteinExistence type="predicted"/>
<evidence type="ECO:0000313" key="2">
    <source>
        <dbReference type="Proteomes" id="UP000887159"/>
    </source>
</evidence>
<gene>
    <name evidence="1" type="primary">X975_07963</name>
    <name evidence="1" type="ORF">TNCV_751981</name>
</gene>
<dbReference type="EMBL" id="BMAU01021397">
    <property type="protein sequence ID" value="GFY31235.1"/>
    <property type="molecule type" value="Genomic_DNA"/>
</dbReference>
<evidence type="ECO:0000313" key="1">
    <source>
        <dbReference type="EMBL" id="GFY31235.1"/>
    </source>
</evidence>